<feature type="compositionally biased region" description="Low complexity" evidence="1">
    <location>
        <begin position="258"/>
        <end position="281"/>
    </location>
</feature>
<evidence type="ECO:0000313" key="2">
    <source>
        <dbReference type="EMBL" id="GAP83686.2"/>
    </source>
</evidence>
<name>A0A1S7UKX1_ROSNE</name>
<feature type="region of interest" description="Disordered" evidence="1">
    <location>
        <begin position="205"/>
        <end position="284"/>
    </location>
</feature>
<dbReference type="AlphaFoldDB" id="A0A1S7UKX1"/>
<dbReference type="Proteomes" id="UP000054516">
    <property type="component" value="Unassembled WGS sequence"/>
</dbReference>
<gene>
    <name evidence="2" type="ORF">SAMD00023353_0500780</name>
</gene>
<protein>
    <submittedName>
        <fullName evidence="2">Uncharacterized protein</fullName>
    </submittedName>
</protein>
<proteinExistence type="predicted"/>
<keyword evidence="3" id="KW-1185">Reference proteome</keyword>
<reference evidence="2" key="1">
    <citation type="submission" date="2016-03" db="EMBL/GenBank/DDBJ databases">
        <title>Draft genome sequence of Rosellinia necatrix.</title>
        <authorList>
            <person name="Kanematsu S."/>
        </authorList>
    </citation>
    <scope>NUCLEOTIDE SEQUENCE [LARGE SCALE GENOMIC DNA]</scope>
    <source>
        <strain evidence="2">W97</strain>
    </source>
</reference>
<dbReference type="EMBL" id="DF977450">
    <property type="protein sequence ID" value="GAP83686.2"/>
    <property type="molecule type" value="Genomic_DNA"/>
</dbReference>
<feature type="region of interest" description="Disordered" evidence="1">
    <location>
        <begin position="1"/>
        <end position="33"/>
    </location>
</feature>
<accession>A0A1S7UKX1</accession>
<sequence>MASPRNNTFEDLPNSTAVLDASPSTTPTTPTTEHTFDELESLAAELSEAARQCYDKRLHHDADSMLFRLNEQERASDCADLEARLAAIRSQAALLTDCYHEAAAGVNGNGNDNGNDSGARAAEQAMAELETALLHAEQQRLAGALATLDHADRHFAGTAADLASVRDPAARAALKVALARLQDALRAYRRAFEHHGSLRSAAIDRALSGGSPPSSSSSCSSSSSSSSSWISSSSDSSRDDYDSNDDDDARSSTAATEPSTPRRSPPSSSSTSISTPDIGSPVSVVDRGLGELTLSAQNDEDEAMFRFDRASPPTLARLAAWLGLEGGAVSAALLLNEGPIQGAFAAYRAAAAAAADRPSCAEEPAILRSGLPLFTYERESLLRWHGHLARQPRRGGGGDMSAALFANRVVRYLERSCDVVPWEPVAGDLGSLAAYETARRRWAVVLQVYWFMEKAFSKVSLAG</sequence>
<evidence type="ECO:0000313" key="3">
    <source>
        <dbReference type="Proteomes" id="UP000054516"/>
    </source>
</evidence>
<feature type="compositionally biased region" description="Low complexity" evidence="1">
    <location>
        <begin position="22"/>
        <end position="32"/>
    </location>
</feature>
<organism evidence="2">
    <name type="scientific">Rosellinia necatrix</name>
    <name type="common">White root-rot fungus</name>
    <dbReference type="NCBI Taxonomy" id="77044"/>
    <lineage>
        <taxon>Eukaryota</taxon>
        <taxon>Fungi</taxon>
        <taxon>Dikarya</taxon>
        <taxon>Ascomycota</taxon>
        <taxon>Pezizomycotina</taxon>
        <taxon>Sordariomycetes</taxon>
        <taxon>Xylariomycetidae</taxon>
        <taxon>Xylariales</taxon>
        <taxon>Xylariaceae</taxon>
        <taxon>Rosellinia</taxon>
    </lineage>
</organism>
<feature type="compositionally biased region" description="Low complexity" evidence="1">
    <location>
        <begin position="208"/>
        <end position="235"/>
    </location>
</feature>
<evidence type="ECO:0000256" key="1">
    <source>
        <dbReference type="SAM" id="MobiDB-lite"/>
    </source>
</evidence>
<dbReference type="OrthoDB" id="4777154at2759"/>
<feature type="compositionally biased region" description="Polar residues" evidence="1">
    <location>
        <begin position="1"/>
        <end position="17"/>
    </location>
</feature>